<accession>A0AA41U8M3</accession>
<sequence length="185" mass="17978">MPARPRRSPAARHGLAAVALAAALAAAGCTATAAGGERPTSVTGGTPAAADTVTLPSFDPASAVGGYAPGFPAELLPTPEGATLLATSAQPVPDSTPPTTQITLNLSSALGAQEVLDQVGGLLTGQGFAPVSTPALTGLTAQTAWTRQTATDTGTASEALLVGVLDDGERRLVSISGTVLAPAGS</sequence>
<gene>
    <name evidence="2" type="ORF">L1785_16500</name>
</gene>
<proteinExistence type="predicted"/>
<reference evidence="2" key="1">
    <citation type="submission" date="2022-01" db="EMBL/GenBank/DDBJ databases">
        <title>Antribacter sp. nov., isolated from Guizhou of China.</title>
        <authorList>
            <person name="Chengliang C."/>
            <person name="Ya Z."/>
        </authorList>
    </citation>
    <scope>NUCLEOTIDE SEQUENCE</scope>
    <source>
        <strain evidence="2">KLBMP 9083</strain>
    </source>
</reference>
<dbReference type="RefSeq" id="WP_236090379.1">
    <property type="nucleotide sequence ID" value="NZ_JAKGSG010000045.1"/>
</dbReference>
<dbReference type="Proteomes" id="UP001165405">
    <property type="component" value="Unassembled WGS sequence"/>
</dbReference>
<dbReference type="AlphaFoldDB" id="A0AA41U8M3"/>
<name>A0AA41U8M3_9MICO</name>
<evidence type="ECO:0000256" key="1">
    <source>
        <dbReference type="SAM" id="SignalP"/>
    </source>
</evidence>
<keyword evidence="3" id="KW-1185">Reference proteome</keyword>
<dbReference type="EMBL" id="JAKGSG010000045">
    <property type="protein sequence ID" value="MCF4122580.1"/>
    <property type="molecule type" value="Genomic_DNA"/>
</dbReference>
<evidence type="ECO:0000313" key="2">
    <source>
        <dbReference type="EMBL" id="MCF4122580.1"/>
    </source>
</evidence>
<feature type="chain" id="PRO_5041446241" description="GerMN domain-containing protein" evidence="1">
    <location>
        <begin position="34"/>
        <end position="185"/>
    </location>
</feature>
<protein>
    <recommendedName>
        <fullName evidence="4">GerMN domain-containing protein</fullName>
    </recommendedName>
</protein>
<evidence type="ECO:0000313" key="3">
    <source>
        <dbReference type="Proteomes" id="UP001165405"/>
    </source>
</evidence>
<organism evidence="2 3">
    <name type="scientific">Antribacter soli</name>
    <dbReference type="NCBI Taxonomy" id="2910976"/>
    <lineage>
        <taxon>Bacteria</taxon>
        <taxon>Bacillati</taxon>
        <taxon>Actinomycetota</taxon>
        <taxon>Actinomycetes</taxon>
        <taxon>Micrococcales</taxon>
        <taxon>Promicromonosporaceae</taxon>
        <taxon>Antribacter</taxon>
    </lineage>
</organism>
<feature type="signal peptide" evidence="1">
    <location>
        <begin position="1"/>
        <end position="33"/>
    </location>
</feature>
<comment type="caution">
    <text evidence="2">The sequence shown here is derived from an EMBL/GenBank/DDBJ whole genome shotgun (WGS) entry which is preliminary data.</text>
</comment>
<dbReference type="PROSITE" id="PS51257">
    <property type="entry name" value="PROKAR_LIPOPROTEIN"/>
    <property type="match status" value="1"/>
</dbReference>
<keyword evidence="1" id="KW-0732">Signal</keyword>
<evidence type="ECO:0008006" key="4">
    <source>
        <dbReference type="Google" id="ProtNLM"/>
    </source>
</evidence>